<sequence length="669" mass="71572">MADHGNKNPGNFANRDKDEVREIASKGGQSSHSGGFASMDPDKQREIASKGGKASSGSFEPGSEKAREAGRKGGHASGGGSDEWSGVDVTTEYPADLATQGPEPPATGRIGQAAKGAFRTLSSSPASKHRKSFSRIKSPRQSYQEPESPEDESEPNPDKRDGGLWQLSGPVECMLNLPIGATKQNAMLVHTFAELLYHFKGSFDGVPDADNPFITQYVPWCIQNPLLSKTSLYISARSLAERGFVDQTSTIRLKGSAIHTLNQHLRSASWISDEALAGVVQFLSIEWFFGEPNVIQAHLTGLRDMVRLRGGFTQTGVGALVTKVALVDDNVIAVSLENDPVFQQKPGLDFGYHEPPSDHFRLRFNSPFLSVPVSFSSCADVLGLHSVTAAILDDIRVLIERTLDLPLNSSSEGIVASQATVEYIHNRSPDLRAMQNIPSSEASGRPLEPEPARKQPRVAREDMGELPTPHSLLPNYPSIGSGSSIAPSSSSESASTLASSANTPSPTSLDSHVTASVPLPDNNKSTATPESPAPPDTTAQPPEDPLHTAIILSSALYARAILLRQPFSAVVTGPDAFGVLLATWRIPLARWRSVIGVLLFVLMPVLPTVSKSPRDDDDGGLGAHAGFVKSILQIGFMQMAIEDWEVCCEVMGRVARLGAWLRGGGGGER</sequence>
<feature type="compositionally biased region" description="Low complexity" evidence="2">
    <location>
        <begin position="49"/>
        <end position="58"/>
    </location>
</feature>
<dbReference type="PANTHER" id="PTHR37540:SF9">
    <property type="entry name" value="ZN(2)-C6 FUNGAL-TYPE DOMAIN-CONTAINING PROTEIN"/>
    <property type="match status" value="1"/>
</dbReference>
<dbReference type="Pfam" id="PF11951">
    <property type="entry name" value="Fungal_trans_2"/>
    <property type="match status" value="1"/>
</dbReference>
<dbReference type="OrthoDB" id="2137750at2759"/>
<organism evidence="3 4">
    <name type="scientific">Coniochaeta ligniaria NRRL 30616</name>
    <dbReference type="NCBI Taxonomy" id="1408157"/>
    <lineage>
        <taxon>Eukaryota</taxon>
        <taxon>Fungi</taxon>
        <taxon>Dikarya</taxon>
        <taxon>Ascomycota</taxon>
        <taxon>Pezizomycotina</taxon>
        <taxon>Sordariomycetes</taxon>
        <taxon>Sordariomycetidae</taxon>
        <taxon>Coniochaetales</taxon>
        <taxon>Coniochaetaceae</taxon>
        <taxon>Coniochaeta</taxon>
    </lineage>
</organism>
<feature type="compositionally biased region" description="Basic and acidic residues" evidence="2">
    <location>
        <begin position="14"/>
        <end position="24"/>
    </location>
</feature>
<accession>A0A1J7IVU6</accession>
<feature type="region of interest" description="Disordered" evidence="2">
    <location>
        <begin position="430"/>
        <end position="544"/>
    </location>
</feature>
<dbReference type="Pfam" id="PF10685">
    <property type="entry name" value="KGG"/>
    <property type="match status" value="3"/>
</dbReference>
<feature type="compositionally biased region" description="Basic and acidic residues" evidence="2">
    <location>
        <begin position="62"/>
        <end position="71"/>
    </location>
</feature>
<feature type="compositionally biased region" description="Basic and acidic residues" evidence="2">
    <location>
        <begin position="447"/>
        <end position="463"/>
    </location>
</feature>
<feature type="region of interest" description="Disordered" evidence="2">
    <location>
        <begin position="1"/>
        <end position="164"/>
    </location>
</feature>
<dbReference type="Proteomes" id="UP000182658">
    <property type="component" value="Unassembled WGS sequence"/>
</dbReference>
<evidence type="ECO:0000313" key="3">
    <source>
        <dbReference type="EMBL" id="OIW31839.1"/>
    </source>
</evidence>
<dbReference type="AlphaFoldDB" id="A0A1J7IVU6"/>
<gene>
    <name evidence="3" type="ORF">CONLIGDRAFT_678288</name>
</gene>
<dbReference type="PANTHER" id="PTHR37540">
    <property type="entry name" value="TRANSCRIPTION FACTOR (ACR-2), PUTATIVE-RELATED-RELATED"/>
    <property type="match status" value="1"/>
</dbReference>
<evidence type="ECO:0000256" key="1">
    <source>
        <dbReference type="ARBA" id="ARBA00023242"/>
    </source>
</evidence>
<dbReference type="STRING" id="1408157.A0A1J7IVU6"/>
<proteinExistence type="predicted"/>
<feature type="compositionally biased region" description="Basic residues" evidence="2">
    <location>
        <begin position="127"/>
        <end position="138"/>
    </location>
</feature>
<dbReference type="EMBL" id="KV875095">
    <property type="protein sequence ID" value="OIW31839.1"/>
    <property type="molecule type" value="Genomic_DNA"/>
</dbReference>
<evidence type="ECO:0000256" key="2">
    <source>
        <dbReference type="SAM" id="MobiDB-lite"/>
    </source>
</evidence>
<evidence type="ECO:0000313" key="4">
    <source>
        <dbReference type="Proteomes" id="UP000182658"/>
    </source>
</evidence>
<dbReference type="InterPro" id="IPR019626">
    <property type="entry name" value="Stress-induced_KGG_rpt"/>
</dbReference>
<keyword evidence="1" id="KW-0539">Nucleus</keyword>
<feature type="compositionally biased region" description="Low complexity" evidence="2">
    <location>
        <begin position="477"/>
        <end position="509"/>
    </location>
</feature>
<name>A0A1J7IVU6_9PEZI</name>
<reference evidence="3 4" key="1">
    <citation type="submission" date="2016-10" db="EMBL/GenBank/DDBJ databases">
        <title>Draft genome sequence of Coniochaeta ligniaria NRRL30616, a lignocellulolytic fungus for bioabatement of inhibitors in plant biomass hydrolysates.</title>
        <authorList>
            <consortium name="DOE Joint Genome Institute"/>
            <person name="Jimenez D.J."/>
            <person name="Hector R.E."/>
            <person name="Riley R."/>
            <person name="Sun H."/>
            <person name="Grigoriev I.V."/>
            <person name="Van Elsas J.D."/>
            <person name="Nichols N.N."/>
        </authorList>
    </citation>
    <scope>NUCLEOTIDE SEQUENCE [LARGE SCALE GENOMIC DNA]</scope>
    <source>
        <strain evidence="3 4">NRRL 30616</strain>
    </source>
</reference>
<protein>
    <submittedName>
        <fullName evidence="3">Uncharacterized protein</fullName>
    </submittedName>
</protein>
<dbReference type="InParanoid" id="A0A1J7IVU6"/>
<keyword evidence="4" id="KW-1185">Reference proteome</keyword>
<dbReference type="InterPro" id="IPR021858">
    <property type="entry name" value="Fun_TF"/>
</dbReference>